<feature type="chain" id="PRO_5034657696" description="Carboxypeptidase" evidence="7">
    <location>
        <begin position="22"/>
        <end position="762"/>
    </location>
</feature>
<dbReference type="EMBL" id="WWBZ02000062">
    <property type="protein sequence ID" value="KAF4303331.1"/>
    <property type="molecule type" value="Genomic_DNA"/>
</dbReference>
<dbReference type="GO" id="GO:0004185">
    <property type="term" value="F:serine-type carboxypeptidase activity"/>
    <property type="evidence" value="ECO:0007669"/>
    <property type="project" value="UniProtKB-UniRule"/>
</dbReference>
<dbReference type="FunFam" id="3.40.50.1820:FF:000118">
    <property type="entry name" value="Carboxypeptidase"/>
    <property type="match status" value="1"/>
</dbReference>
<keyword evidence="4 7" id="KW-0732">Signal</keyword>
<dbReference type="Pfam" id="PF00450">
    <property type="entry name" value="Peptidase_S10"/>
    <property type="match status" value="1"/>
</dbReference>
<keyword evidence="6" id="KW-0325">Glycoprotein</keyword>
<feature type="signal peptide" evidence="7">
    <location>
        <begin position="1"/>
        <end position="21"/>
    </location>
</feature>
<dbReference type="GO" id="GO:0006508">
    <property type="term" value="P:proteolysis"/>
    <property type="evidence" value="ECO:0007669"/>
    <property type="project" value="UniProtKB-KW"/>
</dbReference>
<keyword evidence="9" id="KW-1185">Reference proteome</keyword>
<dbReference type="InterPro" id="IPR036568">
    <property type="entry name" value="GGCT-like_sf"/>
</dbReference>
<comment type="caution">
    <text evidence="8">The sequence shown here is derived from an EMBL/GenBank/DDBJ whole genome shotgun (WGS) entry which is preliminary data.</text>
</comment>
<dbReference type="SUPFAM" id="SSF53474">
    <property type="entry name" value="alpha/beta-Hydrolases"/>
    <property type="match status" value="1"/>
</dbReference>
<dbReference type="InterPro" id="IPR018202">
    <property type="entry name" value="Ser_caboxypep_ser_AS"/>
</dbReference>
<dbReference type="Gene3D" id="3.10.490.10">
    <property type="entry name" value="Gamma-glutamyl cyclotransferase-like"/>
    <property type="match status" value="1"/>
</dbReference>
<dbReference type="SUPFAM" id="SSF110857">
    <property type="entry name" value="Gamma-glutamyl cyclotransferase-like"/>
    <property type="match status" value="1"/>
</dbReference>
<dbReference type="InterPro" id="IPR029058">
    <property type="entry name" value="AB_hydrolase_fold"/>
</dbReference>
<dbReference type="PANTHER" id="PTHR11802">
    <property type="entry name" value="SERINE PROTEASE FAMILY S10 SERINE CARBOXYPEPTIDASE"/>
    <property type="match status" value="1"/>
</dbReference>
<protein>
    <recommendedName>
        <fullName evidence="7">Carboxypeptidase</fullName>
        <ecNumber evidence="7">3.4.16.-</ecNumber>
    </recommendedName>
</protein>
<evidence type="ECO:0000256" key="2">
    <source>
        <dbReference type="ARBA" id="ARBA00022645"/>
    </source>
</evidence>
<dbReference type="EC" id="3.4.16.-" evidence="7"/>
<keyword evidence="5 7" id="KW-0378">Hydrolase</keyword>
<accession>A0A8H4ILI9</accession>
<dbReference type="PRINTS" id="PR00724">
    <property type="entry name" value="CRBOXYPTASEC"/>
</dbReference>
<keyword evidence="2 7" id="KW-0121">Carboxypeptidase</keyword>
<evidence type="ECO:0000256" key="1">
    <source>
        <dbReference type="ARBA" id="ARBA00009431"/>
    </source>
</evidence>
<organism evidence="8 9">
    <name type="scientific">Botryosphaeria dothidea</name>
    <dbReference type="NCBI Taxonomy" id="55169"/>
    <lineage>
        <taxon>Eukaryota</taxon>
        <taxon>Fungi</taxon>
        <taxon>Dikarya</taxon>
        <taxon>Ascomycota</taxon>
        <taxon>Pezizomycotina</taxon>
        <taxon>Dothideomycetes</taxon>
        <taxon>Dothideomycetes incertae sedis</taxon>
        <taxon>Botryosphaeriales</taxon>
        <taxon>Botryosphaeriaceae</taxon>
        <taxon>Botryosphaeria</taxon>
    </lineage>
</organism>
<dbReference type="CDD" id="cd06661">
    <property type="entry name" value="GGCT_like"/>
    <property type="match status" value="1"/>
</dbReference>
<dbReference type="InterPro" id="IPR013024">
    <property type="entry name" value="GGCT-like"/>
</dbReference>
<dbReference type="Gene3D" id="3.40.50.1820">
    <property type="entry name" value="alpha/beta hydrolase"/>
    <property type="match status" value="1"/>
</dbReference>
<comment type="similarity">
    <text evidence="1 7">Belongs to the peptidase S10 family.</text>
</comment>
<sequence length="762" mass="84541">MRVATLLSACALAASSLLVEARSAQYAGKRVPEMPRPRRGDLLKKLPPTVEKRAESILPQNANTTKFAVDGSAIPEVDFDVGESYAGLLPISDKANETSELYFWFFPSENEEATDEIVIWLNGGPGCSSLEGFFQENGPVLWQYGTYKPVKNPYTWVNLTNMVWVEQPVGTGFTQGTPTATSEEEAAAQFLGFWKNFVDTFGLQGRKIYIAGESYAGYYVPYITDAMLNKNDTTYYDAQAFLIYDPSTSYDVVQQQIPAVPFVDYWAPLFNLNKTFTDDIHNRADECGYTDFFNDYLTFPPAGPLPTPPNVDGDAAGCDLWDDIYYAVSAVNPCFDIYQVATTCPLLWDVLGFPGSFDYIPEGTGVYFNRTDVQKAINAPIQEWNECSSGVLDTDTSPPSGLSVLPSVIERTNGRSIIAHGNLDFILIANGTLLMIQNMTWGGAQGFQTAPTEPFFVPYHSEASLSTLAASGIMGTAHTERGLTWVEVAMSGHMVPQYQPSAAYRQLEFLLGRIESLNERSDFTTQTGDFGNNFNFTSANATARMSKRAMGIEWAIRSPSPEQPPSSTTTLSVTTTTTTTAAIMAAPTTDEPTLYFGYGSNLWLAQMARRCPTSTYLGIARLRRWRWLINERGYANVVELPSSSSSENLQNTVYGMVYSLQPEDERGLDVNEGVPDAYGKEWLEVDFWRKEEGGEGVEVDVGKGVPEKKRVLVYVDRERVGEGPPKEEYVHRMNKAVRDAVKAGVPKEWVEEVVRKFIPEEE</sequence>
<evidence type="ECO:0000256" key="3">
    <source>
        <dbReference type="ARBA" id="ARBA00022670"/>
    </source>
</evidence>
<dbReference type="PROSITE" id="PS00131">
    <property type="entry name" value="CARBOXYPEPT_SER_SER"/>
    <property type="match status" value="1"/>
</dbReference>
<dbReference type="AlphaFoldDB" id="A0A8H4ILI9"/>
<evidence type="ECO:0000256" key="7">
    <source>
        <dbReference type="RuleBase" id="RU361156"/>
    </source>
</evidence>
<name>A0A8H4ILI9_9PEZI</name>
<dbReference type="OrthoDB" id="443318at2759"/>
<evidence type="ECO:0000256" key="5">
    <source>
        <dbReference type="ARBA" id="ARBA00022801"/>
    </source>
</evidence>
<evidence type="ECO:0000256" key="4">
    <source>
        <dbReference type="ARBA" id="ARBA00022729"/>
    </source>
</evidence>
<evidence type="ECO:0000313" key="9">
    <source>
        <dbReference type="Proteomes" id="UP000572817"/>
    </source>
</evidence>
<gene>
    <name evidence="8" type="ORF">GTA08_BOTSDO08772</name>
</gene>
<dbReference type="PANTHER" id="PTHR11802:SF479">
    <property type="entry name" value="CARBOXYPEPTIDASE"/>
    <property type="match status" value="1"/>
</dbReference>
<reference evidence="8" key="1">
    <citation type="submission" date="2020-04" db="EMBL/GenBank/DDBJ databases">
        <title>Genome Assembly and Annotation of Botryosphaeria dothidea sdau 11-99, a Latent Pathogen of Apple Fruit Ring Rot in China.</title>
        <authorList>
            <person name="Yu C."/>
            <person name="Diao Y."/>
            <person name="Lu Q."/>
            <person name="Zhao J."/>
            <person name="Cui S."/>
            <person name="Peng C."/>
            <person name="He B."/>
            <person name="Liu H."/>
        </authorList>
    </citation>
    <scope>NUCLEOTIDE SEQUENCE [LARGE SCALE GENOMIC DNA]</scope>
    <source>
        <strain evidence="8">Sdau11-99</strain>
    </source>
</reference>
<proteinExistence type="inferred from homology"/>
<dbReference type="Proteomes" id="UP000572817">
    <property type="component" value="Unassembled WGS sequence"/>
</dbReference>
<dbReference type="InterPro" id="IPR001563">
    <property type="entry name" value="Peptidase_S10"/>
</dbReference>
<keyword evidence="3 7" id="KW-0645">Protease</keyword>
<evidence type="ECO:0000256" key="6">
    <source>
        <dbReference type="ARBA" id="ARBA00023180"/>
    </source>
</evidence>
<evidence type="ECO:0000313" key="8">
    <source>
        <dbReference type="EMBL" id="KAF4303331.1"/>
    </source>
</evidence>